<feature type="active site" evidence="4">
    <location>
        <position position="42"/>
    </location>
</feature>
<protein>
    <recommendedName>
        <fullName evidence="2">protein-glutamate methylesterase</fullName>
        <ecNumber evidence="2">3.1.1.61</ecNumber>
    </recommendedName>
</protein>
<keyword evidence="7" id="KW-1185">Reference proteome</keyword>
<dbReference type="EC" id="3.1.1.61" evidence="2"/>
<organism evidence="6 7">
    <name type="scientific">Paractinoplanes bogorensis</name>
    <dbReference type="NCBI Taxonomy" id="1610840"/>
    <lineage>
        <taxon>Bacteria</taxon>
        <taxon>Bacillati</taxon>
        <taxon>Actinomycetota</taxon>
        <taxon>Actinomycetes</taxon>
        <taxon>Micromonosporales</taxon>
        <taxon>Micromonosporaceae</taxon>
        <taxon>Paractinoplanes</taxon>
    </lineage>
</organism>
<comment type="caution">
    <text evidence="6">The sequence shown here is derived from an EMBL/GenBank/DDBJ whole genome shotgun (WGS) entry which is preliminary data.</text>
</comment>
<dbReference type="PANTHER" id="PTHR42872:SF6">
    <property type="entry name" value="PROTEIN-GLUTAMATE METHYLESTERASE_PROTEIN-GLUTAMINE GLUTAMINASE"/>
    <property type="match status" value="1"/>
</dbReference>
<evidence type="ECO:0000313" key="6">
    <source>
        <dbReference type="EMBL" id="MBU2669172.1"/>
    </source>
</evidence>
<dbReference type="CDD" id="cd16433">
    <property type="entry name" value="CheB"/>
    <property type="match status" value="1"/>
</dbReference>
<evidence type="ECO:0000256" key="1">
    <source>
        <dbReference type="ARBA" id="ARBA00022801"/>
    </source>
</evidence>
<evidence type="ECO:0000256" key="4">
    <source>
        <dbReference type="PROSITE-ProRule" id="PRU00050"/>
    </source>
</evidence>
<dbReference type="InterPro" id="IPR035909">
    <property type="entry name" value="CheB_C"/>
</dbReference>
<dbReference type="RefSeq" id="WP_215793414.1">
    <property type="nucleotide sequence ID" value="NZ_JAHKKG010000013.1"/>
</dbReference>
<reference evidence="6 7" key="1">
    <citation type="submission" date="2021-06" db="EMBL/GenBank/DDBJ databases">
        <title>Actinoplanes lichenicola sp. nov., and Actinoplanes ovalisporus sp. nov., isolated from lichen in Thailand.</title>
        <authorList>
            <person name="Saeng-In P."/>
            <person name="Kanchanasin P."/>
            <person name="Yuki M."/>
            <person name="Kudo T."/>
            <person name="Ohkuma M."/>
            <person name="Phongsopitanun W."/>
            <person name="Tanasupawat S."/>
        </authorList>
    </citation>
    <scope>NUCLEOTIDE SEQUENCE [LARGE SCALE GENOMIC DNA]</scope>
    <source>
        <strain evidence="6 7">NBRC 110975</strain>
    </source>
</reference>
<keyword evidence="1 4" id="KW-0378">Hydrolase</keyword>
<comment type="catalytic activity">
    <reaction evidence="3">
        <text>[protein]-L-glutamate 5-O-methyl ester + H2O = L-glutamyl-[protein] + methanol + H(+)</text>
        <dbReference type="Rhea" id="RHEA:23236"/>
        <dbReference type="Rhea" id="RHEA-COMP:10208"/>
        <dbReference type="Rhea" id="RHEA-COMP:10311"/>
        <dbReference type="ChEBI" id="CHEBI:15377"/>
        <dbReference type="ChEBI" id="CHEBI:15378"/>
        <dbReference type="ChEBI" id="CHEBI:17790"/>
        <dbReference type="ChEBI" id="CHEBI:29973"/>
        <dbReference type="ChEBI" id="CHEBI:82795"/>
        <dbReference type="EC" id="3.1.1.61"/>
    </reaction>
</comment>
<evidence type="ECO:0000259" key="5">
    <source>
        <dbReference type="PROSITE" id="PS50122"/>
    </source>
</evidence>
<feature type="active site" evidence="4">
    <location>
        <position position="135"/>
    </location>
</feature>
<dbReference type="SUPFAM" id="SSF52738">
    <property type="entry name" value="Methylesterase CheB, C-terminal domain"/>
    <property type="match status" value="1"/>
</dbReference>
<proteinExistence type="predicted"/>
<keyword evidence="4" id="KW-0145">Chemotaxis</keyword>
<dbReference type="EMBL" id="JAHKKG010000013">
    <property type="protein sequence ID" value="MBU2669172.1"/>
    <property type="molecule type" value="Genomic_DNA"/>
</dbReference>
<feature type="domain" description="CheB-type methylesterase" evidence="5">
    <location>
        <begin position="6"/>
        <end position="193"/>
    </location>
</feature>
<name>A0ABS5Z0G4_9ACTN</name>
<evidence type="ECO:0000256" key="2">
    <source>
        <dbReference type="ARBA" id="ARBA00039140"/>
    </source>
</evidence>
<gene>
    <name evidence="6" type="ORF">KOI35_37230</name>
</gene>
<dbReference type="Proteomes" id="UP001519654">
    <property type="component" value="Unassembled WGS sequence"/>
</dbReference>
<dbReference type="Pfam" id="PF01339">
    <property type="entry name" value="CheB_methylest"/>
    <property type="match status" value="1"/>
</dbReference>
<sequence length="196" mass="19817">MTAPDAFPVVAFVASAGGVDAFQRVLGALPRSLPATVLVAMHQDPHRESFLTQILSRSSRLPVRTAEDGAALTPGQVLVVPPGRHLLVTAEARTGLIEAGALPPARPSADLLLATLAVTCGARALAVVLTGMGHDGQAGVRAVAHCGGTIIAQDEASSAFPSMPAAAVLTGSVHQVLPLDAIADAVIKHVEAQGLA</sequence>
<dbReference type="PANTHER" id="PTHR42872">
    <property type="entry name" value="PROTEIN-GLUTAMATE METHYLESTERASE/PROTEIN-GLUTAMINE GLUTAMINASE"/>
    <property type="match status" value="1"/>
</dbReference>
<accession>A0ABS5Z0G4</accession>
<dbReference type="Gene3D" id="3.40.50.180">
    <property type="entry name" value="Methylesterase CheB, C-terminal domain"/>
    <property type="match status" value="1"/>
</dbReference>
<feature type="active site" evidence="4">
    <location>
        <position position="15"/>
    </location>
</feature>
<dbReference type="InterPro" id="IPR000673">
    <property type="entry name" value="Sig_transdc_resp-reg_Me-estase"/>
</dbReference>
<dbReference type="PROSITE" id="PS50122">
    <property type="entry name" value="CHEB"/>
    <property type="match status" value="1"/>
</dbReference>
<evidence type="ECO:0000256" key="3">
    <source>
        <dbReference type="ARBA" id="ARBA00048267"/>
    </source>
</evidence>
<evidence type="ECO:0000313" key="7">
    <source>
        <dbReference type="Proteomes" id="UP001519654"/>
    </source>
</evidence>